<feature type="region of interest" description="Disordered" evidence="1">
    <location>
        <begin position="168"/>
        <end position="270"/>
    </location>
</feature>
<dbReference type="Proteomes" id="UP000501991">
    <property type="component" value="Chromosome"/>
</dbReference>
<dbReference type="KEGG" id="azq:G3580_01710"/>
<dbReference type="EMBL" id="CP048836">
    <property type="protein sequence ID" value="QID16455.1"/>
    <property type="molecule type" value="Genomic_DNA"/>
</dbReference>
<dbReference type="RefSeq" id="WP_173763623.1">
    <property type="nucleotide sequence ID" value="NZ_CP048836.1"/>
</dbReference>
<protein>
    <submittedName>
        <fullName evidence="2">Uncharacterized protein</fullName>
    </submittedName>
</protein>
<feature type="compositionally biased region" description="Pro residues" evidence="1">
    <location>
        <begin position="351"/>
        <end position="360"/>
    </location>
</feature>
<name>A0A6C1B0N3_9RHOO</name>
<proteinExistence type="predicted"/>
<feature type="region of interest" description="Disordered" evidence="1">
    <location>
        <begin position="323"/>
        <end position="374"/>
    </location>
</feature>
<organism evidence="2 3">
    <name type="scientific">Nitrogeniibacter mangrovi</name>
    <dbReference type="NCBI Taxonomy" id="2016596"/>
    <lineage>
        <taxon>Bacteria</taxon>
        <taxon>Pseudomonadati</taxon>
        <taxon>Pseudomonadota</taxon>
        <taxon>Betaproteobacteria</taxon>
        <taxon>Rhodocyclales</taxon>
        <taxon>Zoogloeaceae</taxon>
        <taxon>Nitrogeniibacter</taxon>
    </lineage>
</organism>
<keyword evidence="3" id="KW-1185">Reference proteome</keyword>
<feature type="compositionally biased region" description="Basic and acidic residues" evidence="1">
    <location>
        <begin position="192"/>
        <end position="207"/>
    </location>
</feature>
<reference evidence="2 3" key="1">
    <citation type="submission" date="2020-02" db="EMBL/GenBank/DDBJ databases">
        <title>Nitrogenibacter mangrovi gen. nov., sp. nov. isolated from mangrove sediment, a denitrifying betaproteobacterium.</title>
        <authorList>
            <person name="Liao H."/>
            <person name="Tian Y."/>
        </authorList>
    </citation>
    <scope>NUCLEOTIDE SEQUENCE [LARGE SCALE GENOMIC DNA]</scope>
    <source>
        <strain evidence="2 3">M9-3-2</strain>
    </source>
</reference>
<feature type="compositionally biased region" description="Low complexity" evidence="1">
    <location>
        <begin position="361"/>
        <end position="374"/>
    </location>
</feature>
<sequence length="374" mass="39099">MSTGCDRFLAGRGALAELIRRQPPFEPPAAMFERVMNALGGETPALDFEPPASLEAAVLAEAARLDAAQRPRREALLEQIAHGTAPGTALEAGLDETTRRWLKQQASHRAPTPAAPPRRPWRRWLNGLGVAAMAGIAASVALKVGFDPAAPGVSAPVALEERAPAAPMVAPRVAEQSTANRAAGQAPTRAPEPSRERAPTKRQERKAMPVMPPGAPLADTMDDRLGQARPAPPALMAKSATGGDVTAAPSAAAEPARADAERSAERPMDLPLPTPVDALVARLSAHAPAHWRWIVAPQDAAHARVLQREVGARLAHTGRPDRFSLVTAPDRPDGSLRIVAEPLSPVGPRSPASPPPPPSPADGSRSRSPGSGPD</sequence>
<evidence type="ECO:0000313" key="3">
    <source>
        <dbReference type="Proteomes" id="UP000501991"/>
    </source>
</evidence>
<feature type="compositionally biased region" description="Basic and acidic residues" evidence="1">
    <location>
        <begin position="256"/>
        <end position="268"/>
    </location>
</feature>
<accession>A0A6C1B0N3</accession>
<dbReference type="AlphaFoldDB" id="A0A6C1B0N3"/>
<evidence type="ECO:0000313" key="2">
    <source>
        <dbReference type="EMBL" id="QID16455.1"/>
    </source>
</evidence>
<evidence type="ECO:0000256" key="1">
    <source>
        <dbReference type="SAM" id="MobiDB-lite"/>
    </source>
</evidence>
<gene>
    <name evidence="2" type="ORF">G3580_01710</name>
</gene>